<dbReference type="AlphaFoldDB" id="A0A6J4QKI0"/>
<evidence type="ECO:0000256" key="1">
    <source>
        <dbReference type="SAM" id="MobiDB-lite"/>
    </source>
</evidence>
<name>A0A6J4QKI0_9ACTN</name>
<sequence length="145" mass="15626">DTRKRTRGREDAGGRATGHPAAARRVVRLRGWGGRPPGRGRGVRPGAALVARALAGDRLQHARGVRGGGYAPGRREPGGGALRSQRRPRPPPLPLPGLRPALRRARRGRGGTPDPRRRRVRRGQQVRAPSRPLPPVLPGRALGRL</sequence>
<protein>
    <submittedName>
        <fullName evidence="2">Uncharacterized protein</fullName>
    </submittedName>
</protein>
<feature type="region of interest" description="Disordered" evidence="1">
    <location>
        <begin position="60"/>
        <end position="145"/>
    </location>
</feature>
<evidence type="ECO:0000313" key="2">
    <source>
        <dbReference type="EMBL" id="CAA9444712.1"/>
    </source>
</evidence>
<feature type="compositionally biased region" description="Gly residues" evidence="1">
    <location>
        <begin position="31"/>
        <end position="40"/>
    </location>
</feature>
<feature type="region of interest" description="Disordered" evidence="1">
    <location>
        <begin position="1"/>
        <end position="46"/>
    </location>
</feature>
<reference evidence="2" key="1">
    <citation type="submission" date="2020-02" db="EMBL/GenBank/DDBJ databases">
        <authorList>
            <person name="Meier V. D."/>
        </authorList>
    </citation>
    <scope>NUCLEOTIDE SEQUENCE</scope>
    <source>
        <strain evidence="2">AVDCRST_MAG02</strain>
    </source>
</reference>
<gene>
    <name evidence="2" type="ORF">AVDCRST_MAG02-104</name>
</gene>
<accession>A0A6J4QKI0</accession>
<proteinExistence type="predicted"/>
<organism evidence="2">
    <name type="scientific">uncultured Rubrobacteraceae bacterium</name>
    <dbReference type="NCBI Taxonomy" id="349277"/>
    <lineage>
        <taxon>Bacteria</taxon>
        <taxon>Bacillati</taxon>
        <taxon>Actinomycetota</taxon>
        <taxon>Rubrobacteria</taxon>
        <taxon>Rubrobacterales</taxon>
        <taxon>Rubrobacteraceae</taxon>
        <taxon>environmental samples</taxon>
    </lineage>
</organism>
<feature type="non-terminal residue" evidence="2">
    <location>
        <position position="1"/>
    </location>
</feature>
<dbReference type="EMBL" id="CADCVH010000009">
    <property type="protein sequence ID" value="CAA9444712.1"/>
    <property type="molecule type" value="Genomic_DNA"/>
</dbReference>
<feature type="non-terminal residue" evidence="2">
    <location>
        <position position="145"/>
    </location>
</feature>